<sequence>MSLEVLLAQRKNEIIKAWFDRAVETYPADTS</sequence>
<name>A0A0F9DWU3_9ZZZZ</name>
<dbReference type="AlphaFoldDB" id="A0A0F9DWU3"/>
<organism evidence="1">
    <name type="scientific">marine sediment metagenome</name>
    <dbReference type="NCBI Taxonomy" id="412755"/>
    <lineage>
        <taxon>unclassified sequences</taxon>
        <taxon>metagenomes</taxon>
        <taxon>ecological metagenomes</taxon>
    </lineage>
</organism>
<protein>
    <recommendedName>
        <fullName evidence="2">RsbT co-antagonist protein RsbRD N-terminal domain-containing protein</fullName>
    </recommendedName>
</protein>
<proteinExistence type="predicted"/>
<reference evidence="1" key="1">
    <citation type="journal article" date="2015" name="Nature">
        <title>Complex archaea that bridge the gap between prokaryotes and eukaryotes.</title>
        <authorList>
            <person name="Spang A."/>
            <person name="Saw J.H."/>
            <person name="Jorgensen S.L."/>
            <person name="Zaremba-Niedzwiedzka K."/>
            <person name="Martijn J."/>
            <person name="Lind A.E."/>
            <person name="van Eijk R."/>
            <person name="Schleper C."/>
            <person name="Guy L."/>
            <person name="Ettema T.J."/>
        </authorList>
    </citation>
    <scope>NUCLEOTIDE SEQUENCE</scope>
</reference>
<feature type="non-terminal residue" evidence="1">
    <location>
        <position position="31"/>
    </location>
</feature>
<evidence type="ECO:0000313" key="1">
    <source>
        <dbReference type="EMBL" id="KKL66303.1"/>
    </source>
</evidence>
<gene>
    <name evidence="1" type="ORF">LCGC14_2146350</name>
</gene>
<accession>A0A0F9DWU3</accession>
<dbReference type="EMBL" id="LAZR01027251">
    <property type="protein sequence ID" value="KKL66303.1"/>
    <property type="molecule type" value="Genomic_DNA"/>
</dbReference>
<comment type="caution">
    <text evidence="1">The sequence shown here is derived from an EMBL/GenBank/DDBJ whole genome shotgun (WGS) entry which is preliminary data.</text>
</comment>
<evidence type="ECO:0008006" key="2">
    <source>
        <dbReference type="Google" id="ProtNLM"/>
    </source>
</evidence>